<keyword evidence="1" id="KW-1133">Transmembrane helix</keyword>
<feature type="transmembrane region" description="Helical" evidence="1">
    <location>
        <begin position="40"/>
        <end position="61"/>
    </location>
</feature>
<keyword evidence="3" id="KW-1185">Reference proteome</keyword>
<dbReference type="AlphaFoldDB" id="A0A371JBM6"/>
<evidence type="ECO:0000313" key="2">
    <source>
        <dbReference type="EMBL" id="RDY30076.1"/>
    </source>
</evidence>
<evidence type="ECO:0000313" key="3">
    <source>
        <dbReference type="Proteomes" id="UP000216411"/>
    </source>
</evidence>
<organism evidence="2 3">
    <name type="scientific">Lachnotalea glycerini</name>
    <dbReference type="NCBI Taxonomy" id="1763509"/>
    <lineage>
        <taxon>Bacteria</taxon>
        <taxon>Bacillati</taxon>
        <taxon>Bacillota</taxon>
        <taxon>Clostridia</taxon>
        <taxon>Lachnospirales</taxon>
        <taxon>Lachnospiraceae</taxon>
        <taxon>Lachnotalea</taxon>
    </lineage>
</organism>
<name>A0A371JBM6_9FIRM</name>
<proteinExistence type="predicted"/>
<protein>
    <submittedName>
        <fullName evidence="2">Uncharacterized protein</fullName>
    </submittedName>
</protein>
<sequence length="65" mass="7323">MNNRKIMVVSLIIIFLLLLFMNYMSDILLKLPNSSILKDVSVSFGVTIGVGIVWITIIKLIKNSK</sequence>
<dbReference type="Proteomes" id="UP000216411">
    <property type="component" value="Unassembled WGS sequence"/>
</dbReference>
<reference evidence="2 3" key="1">
    <citation type="journal article" date="2017" name="Genome Announc.">
        <title>Draft Genome Sequence of a Sporulating and Motile Strain of Lachnotalea glycerini Isolated from Water in Quebec City, Canada.</title>
        <authorList>
            <person name="Maheux A.F."/>
            <person name="Boudreau D.K."/>
            <person name="Berube E."/>
            <person name="Boissinot M."/>
            <person name="Raymond F."/>
            <person name="Brodeur S."/>
            <person name="Corbeil J."/>
            <person name="Isabel S."/>
            <person name="Omar R.F."/>
            <person name="Bergeron M.G."/>
        </authorList>
    </citation>
    <scope>NUCLEOTIDE SEQUENCE [LARGE SCALE GENOMIC DNA]</scope>
    <source>
        <strain evidence="2 3">CCRI-19302</strain>
    </source>
</reference>
<gene>
    <name evidence="2" type="ORF">CG710_016685</name>
</gene>
<keyword evidence="1" id="KW-0472">Membrane</keyword>
<accession>A0A371JBM6</accession>
<evidence type="ECO:0000256" key="1">
    <source>
        <dbReference type="SAM" id="Phobius"/>
    </source>
</evidence>
<keyword evidence="1" id="KW-0812">Transmembrane</keyword>
<dbReference type="EMBL" id="NOKA02000050">
    <property type="protein sequence ID" value="RDY30076.1"/>
    <property type="molecule type" value="Genomic_DNA"/>
</dbReference>
<comment type="caution">
    <text evidence="2">The sequence shown here is derived from an EMBL/GenBank/DDBJ whole genome shotgun (WGS) entry which is preliminary data.</text>
</comment>